<dbReference type="InterPro" id="IPR032812">
    <property type="entry name" value="SbsA_Ig"/>
</dbReference>
<feature type="compositionally biased region" description="Low complexity" evidence="4">
    <location>
        <begin position="210"/>
        <end position="221"/>
    </location>
</feature>
<keyword evidence="7" id="KW-1185">Reference proteome</keyword>
<dbReference type="Pfam" id="PF00395">
    <property type="entry name" value="SLH"/>
    <property type="match status" value="3"/>
</dbReference>
<evidence type="ECO:0000256" key="4">
    <source>
        <dbReference type="SAM" id="MobiDB-lite"/>
    </source>
</evidence>
<reference evidence="6 7" key="1">
    <citation type="submission" date="2018-07" db="EMBL/GenBank/DDBJ databases">
        <title>Genomic Encyclopedia of Type Strains, Phase IV (KMG-IV): sequencing the most valuable type-strain genomes for metagenomic binning, comparative biology and taxonomic classification.</title>
        <authorList>
            <person name="Goeker M."/>
        </authorList>
    </citation>
    <scope>NUCLEOTIDE SEQUENCE [LARGE SCALE GENOMIC DNA]</scope>
    <source>
        <strain evidence="6 7">DSM 27016</strain>
    </source>
</reference>
<evidence type="ECO:0000256" key="1">
    <source>
        <dbReference type="ARBA" id="ARBA00004196"/>
    </source>
</evidence>
<dbReference type="CDD" id="cd04486">
    <property type="entry name" value="YhcR_OBF_like"/>
    <property type="match status" value="1"/>
</dbReference>
<evidence type="ECO:0000256" key="3">
    <source>
        <dbReference type="ARBA" id="ARBA00022737"/>
    </source>
</evidence>
<dbReference type="InterPro" id="IPR016195">
    <property type="entry name" value="Pol/histidinol_Pase-like"/>
</dbReference>
<feature type="region of interest" description="Disordered" evidence="4">
    <location>
        <begin position="210"/>
        <end position="231"/>
    </location>
</feature>
<feature type="domain" description="SLH" evidence="5">
    <location>
        <begin position="2137"/>
        <end position="2191"/>
    </location>
</feature>
<dbReference type="NCBIfam" id="NF038032">
    <property type="entry name" value="CehA_McbA_metalo"/>
    <property type="match status" value="1"/>
</dbReference>
<dbReference type="SUPFAM" id="SSF89550">
    <property type="entry name" value="PHP domain-like"/>
    <property type="match status" value="1"/>
</dbReference>
<sequence length="2191" mass="232776">MLGNKFTGSKVLIKYLSILLAVVMAFGLVPGQMQGPWQVSAADTIVVGWDFNDGNQIADAGVSSNASQVISREDSYSGTYSYTAGAAGTPDTALSSNAWSEGAGTKYLKISFSTSGYFDLTLESKLRSSGTGPRDFKLQYSADGTEWNDISGGAVVSGNGSFESNSIVLPEAVEDQSIVYIRWLLDSNVSAAGTGDMSGSNGTCRIDDIVISSSGDSPGGPEDTAPPAVLSKSPADGAAGVAWNAVISVLFDENIVAGSEISSISIKDEDSTPVAGVSNVISGAALTIAHEQLEKDKTYTVTIPAGAVQDSSENATDYDIIWSFTTALDEVITPINEIDTVDSNGLPTKTQELYTIEGVVTSAPGGLGSGKKMFVQDESGGICVYHSTQSISGVAEGDIVRVTGKVIQYNGLTELDPSVAGGAVQVISSGNALPAPVELSSLSELRSFVTAEPYEGKLVRVRVKVSSAVASNGNGAITDVDGSNSITLRIETATGIAASSLIPGQELVITGIVAQYDSSSPYTSGYQLTPRYPSDISDAPDDKAPVAQQTEPSNGKTNVLINAPLSVEFDEEIVAGAAIASITVIDDQSYSVGGISSSTSGNMLYIDHADFAYGRTYTVTIPAGAVEDSQGNATSAPTVWSFSTRASADLDGPVALSKTPAEDATGVSKNASVSVMFGEDIRQGSASSGISIKDSLGNPVSGVDCKIEDSVLTLTHAVFGYSTEYTVSIPAGAVEDFSGNGTGSEIVWSFTTGQEEVYSLYYGQLHSHTNFSDGQGSPDDAYSWARDEGHADFFAVTDHSNWFDNEKNTANESITSISESTSQEWKDLNSIADSYNNDGSFTAIAGFEMTWSNGTGHINTFNTPWFVSRSNSAMDLNAYYNKIKESPDSINQLNHPGKTFGDFFDFGYYSKEADAVVQLIEVGNGEGPIRGSGYFPSYEYYTRALDKGWHVAPSNNQDNHKQKWVTANEARTVALATELTRDGIYDAIRERRVYATEDRNLQIEYELNGNVMGSILGDTDDSLSFEIKVTDPDAGDSIGKISIISNGGTVAASKTFSGNNAEWSFELEPKYSYYYVRVDQTDKDIAVTAPVWVGETDKAGISTSAGTGLSVKGEEVTITSTIYNNEASPMQVASLEYSIDGNAINTAPAINPVAPSSTALYSFGYNPVQVGDVSINVKLTASINGTQRVYTDVLKLNVSDPSVITKIIIDGSHYNDYVAGNYANNMGNITELSTGRGVQVIVQKQPLTDEVLSDVQLLLLTPPAKKSGTSNGVSYTAKPYTQDEINVIKRFADRGGNIVVAGLADYQDNGAAAQNHTAYQQNLVLQAIGAGSRINDDEVVDYQNNPNVNPPGVAGGTPFRVPMNTYNMSSPYLNGVVPEQDYSFYSGCSFTMGNNAKWLVKGHSTTYGFDSDNDGLGGSYVAAANAAIPSPDGGIGKGNVVALAEETLPGGGKLFIGGTVFFSNFEIKASLDNYGQLQNSNYNITMNIIDSIKKAVPVTPIKQIRAAQAGETFCAEGIVTAGTQQGNAFFDTIYIQDATGGINIFPVSDMNIRVGQKVKVLGYVGQYQGDIELVMQQIEVTDAAQKPVAAKEFPTGDSMLPKNGGWLAKVCGTVTGITENTIFIDDGTGEARIFIDGYIGDSTGRINQPGKWEPSIKVGDTVSAIGLASVDTEGSRLRVRDTSEIIKVKKTYKVLYDSNGGTSGSVPQDNTGYLPRDTVNVLSNSGSLAKTGYSFKGWNTKSDGTGIDYTAGAGKLIITSDIILYAKWEKVSDATPSPTGNSGKTGTTTTTKASIEPKLGEGGEVSIELKSKLDKSTGEARAQLDSDTLAKALEIAREDEEGIKTVKLQVSGAEGSTSYIQELPTKALIESKSTQRLSISTDVAEVSIPGNMLSAAGTGETDKVALKVGLVNKDELSSELREKVGNAPVIELGISVNGKTVKWQNEDAPVLITIPYTPTEEELKNPDHIVIIYIDGEGMPHSVPNGRYDSKTKTISFTTTHFSRYAVAYIYKTFDDIQKYPHAKASIEVIASKGIIDGKSELEFDPDKEITRAELIQMLVKALGLTTSFTESFSDVDPSHRYYKELGIAKKIGLAKGGGENRFSPDKRVTRQDMMVFCYRALVLSKKLNPGLSEAQLDRFSDRSRIASYAIEAASAMVKEGIIGGSGQKINPLANATKAEAAMVMYRILKK</sequence>
<dbReference type="Pfam" id="PF13205">
    <property type="entry name" value="Big_5"/>
    <property type="match status" value="3"/>
</dbReference>
<accession>A0A369AV28</accession>
<dbReference type="Gene3D" id="2.60.40.4270">
    <property type="entry name" value="Listeria-Bacteroides repeat domain"/>
    <property type="match status" value="1"/>
</dbReference>
<comment type="caution">
    <text evidence="6">The sequence shown here is derived from an EMBL/GenBank/DDBJ whole genome shotgun (WGS) entry which is preliminary data.</text>
</comment>
<dbReference type="EMBL" id="QPJT01000018">
    <property type="protein sequence ID" value="RCX13230.1"/>
    <property type="molecule type" value="Genomic_DNA"/>
</dbReference>
<evidence type="ECO:0000256" key="2">
    <source>
        <dbReference type="ARBA" id="ARBA00022729"/>
    </source>
</evidence>
<dbReference type="Gene3D" id="3.20.20.140">
    <property type="entry name" value="Metal-dependent hydrolases"/>
    <property type="match status" value="1"/>
</dbReference>
<evidence type="ECO:0000259" key="5">
    <source>
        <dbReference type="PROSITE" id="PS51272"/>
    </source>
</evidence>
<feature type="compositionally biased region" description="Polar residues" evidence="4">
    <location>
        <begin position="547"/>
        <end position="557"/>
    </location>
</feature>
<gene>
    <name evidence="6" type="ORF">DFR58_11848</name>
</gene>
<proteinExistence type="predicted"/>
<feature type="domain" description="SLH" evidence="5">
    <location>
        <begin position="2074"/>
        <end position="2132"/>
    </location>
</feature>
<keyword evidence="2" id="KW-0732">Signal</keyword>
<dbReference type="Proteomes" id="UP000253034">
    <property type="component" value="Unassembled WGS sequence"/>
</dbReference>
<dbReference type="InterPro" id="IPR013378">
    <property type="entry name" value="InlB-like_B-rpt"/>
</dbReference>
<dbReference type="PROSITE" id="PS51272">
    <property type="entry name" value="SLH"/>
    <property type="match status" value="3"/>
</dbReference>
<evidence type="ECO:0000313" key="6">
    <source>
        <dbReference type="EMBL" id="RCX13230.1"/>
    </source>
</evidence>
<keyword evidence="3" id="KW-0677">Repeat</keyword>
<dbReference type="InterPro" id="IPR001119">
    <property type="entry name" value="SLH_dom"/>
</dbReference>
<feature type="region of interest" description="Disordered" evidence="4">
    <location>
        <begin position="535"/>
        <end position="557"/>
    </location>
</feature>
<evidence type="ECO:0000313" key="7">
    <source>
        <dbReference type="Proteomes" id="UP000253034"/>
    </source>
</evidence>
<protein>
    <submittedName>
        <fullName evidence="6">Putative repeat protein (TIGR02543 family)</fullName>
    </submittedName>
</protein>
<dbReference type="GO" id="GO:0030313">
    <property type="term" value="C:cell envelope"/>
    <property type="evidence" value="ECO:0007669"/>
    <property type="project" value="UniProtKB-SubCell"/>
</dbReference>
<dbReference type="InterPro" id="IPR042229">
    <property type="entry name" value="Listeria/Bacterioides_rpt_sf"/>
</dbReference>
<comment type="subcellular location">
    <subcellularLocation>
        <location evidence="1">Cell envelope</location>
    </subcellularLocation>
</comment>
<dbReference type="Pfam" id="PF09479">
    <property type="entry name" value="Flg_new"/>
    <property type="match status" value="1"/>
</dbReference>
<organism evidence="6 7">
    <name type="scientific">Anaerobacterium chartisolvens</name>
    <dbReference type="NCBI Taxonomy" id="1297424"/>
    <lineage>
        <taxon>Bacteria</taxon>
        <taxon>Bacillati</taxon>
        <taxon>Bacillota</taxon>
        <taxon>Clostridia</taxon>
        <taxon>Eubacteriales</taxon>
        <taxon>Oscillospiraceae</taxon>
        <taxon>Anaerobacterium</taxon>
    </lineage>
</organism>
<feature type="domain" description="SLH" evidence="5">
    <location>
        <begin position="2010"/>
        <end position="2073"/>
    </location>
</feature>
<name>A0A369AV28_9FIRM</name>